<proteinExistence type="predicted"/>
<dbReference type="EMBL" id="CAEZXP010000001">
    <property type="protein sequence ID" value="CAB4690949.1"/>
    <property type="molecule type" value="Genomic_DNA"/>
</dbReference>
<dbReference type="AlphaFoldDB" id="A0A6J6NWB2"/>
<name>A0A6J6NWB2_9ZZZZ</name>
<protein>
    <submittedName>
        <fullName evidence="1">Unannotated protein</fullName>
    </submittedName>
</protein>
<accession>A0A6J6NWB2</accession>
<sequence>MKRPWAEEILGEWGVRDVTPPFQIERKLLEEDQEINTLTGKPLRRRLRNFRPEADIYVASVGGPLPYMQRLKTIELMEAEQTERLAAAREETGGGEAWIERVKRWRFDEINDLIEKHNRWYPIEARLPMDPKSRDFVTIGGRSYLRPQLDAAWVLARFPA</sequence>
<reference evidence="1" key="1">
    <citation type="submission" date="2020-05" db="EMBL/GenBank/DDBJ databases">
        <authorList>
            <person name="Chiriac C."/>
            <person name="Salcher M."/>
            <person name="Ghai R."/>
            <person name="Kavagutti S V."/>
        </authorList>
    </citation>
    <scope>NUCLEOTIDE SEQUENCE</scope>
</reference>
<gene>
    <name evidence="1" type="ORF">UFOPK2399_00711</name>
</gene>
<evidence type="ECO:0000313" key="1">
    <source>
        <dbReference type="EMBL" id="CAB4690949.1"/>
    </source>
</evidence>
<organism evidence="1">
    <name type="scientific">freshwater metagenome</name>
    <dbReference type="NCBI Taxonomy" id="449393"/>
    <lineage>
        <taxon>unclassified sequences</taxon>
        <taxon>metagenomes</taxon>
        <taxon>ecological metagenomes</taxon>
    </lineage>
</organism>